<organism evidence="1 2">
    <name type="scientific">Portunus trituberculatus</name>
    <name type="common">Swimming crab</name>
    <name type="synonym">Neptunus trituberculatus</name>
    <dbReference type="NCBI Taxonomy" id="210409"/>
    <lineage>
        <taxon>Eukaryota</taxon>
        <taxon>Metazoa</taxon>
        <taxon>Ecdysozoa</taxon>
        <taxon>Arthropoda</taxon>
        <taxon>Crustacea</taxon>
        <taxon>Multicrustacea</taxon>
        <taxon>Malacostraca</taxon>
        <taxon>Eumalacostraca</taxon>
        <taxon>Eucarida</taxon>
        <taxon>Decapoda</taxon>
        <taxon>Pleocyemata</taxon>
        <taxon>Brachyura</taxon>
        <taxon>Eubrachyura</taxon>
        <taxon>Portunoidea</taxon>
        <taxon>Portunidae</taxon>
        <taxon>Portuninae</taxon>
        <taxon>Portunus</taxon>
    </lineage>
</organism>
<accession>A0A5B7I1Z5</accession>
<sequence>MWHRSVARCNAMTENEQQINKMILIIECMVQSTEVRRGSVPESWPQQSTDKFSATHRVVAGHSGGWGTWGYLPGPHGLPAVCIMRLHHEPEERLRSHHTH</sequence>
<proteinExistence type="predicted"/>
<protein>
    <submittedName>
        <fullName evidence="1">Uncharacterized protein</fullName>
    </submittedName>
</protein>
<reference evidence="1" key="1">
    <citation type="submission" date="2019-05" db="EMBL/GenBank/DDBJ databases">
        <title>Another draft genome of Portunus trituberculatus and its Hox gene families provides insights of decapod evolution.</title>
        <authorList>
            <person name="Jeong J.-H."/>
            <person name="Song I."/>
            <person name="Kim S."/>
            <person name="Choi T."/>
            <person name="Kim D."/>
            <person name="Ryu S."/>
            <person name="Kim W."/>
        </authorList>
    </citation>
    <scope>NUCLEOTIDE SEQUENCE [LARGE SCALE GENOMIC DNA]</scope>
    <source>
        <tissue evidence="1">Muscle</tissue>
    </source>
</reference>
<comment type="caution">
    <text evidence="1">The sequence shown here is derived from an EMBL/GenBank/DDBJ whole genome shotgun (WGS) entry which is preliminary data.</text>
</comment>
<keyword evidence="2" id="KW-1185">Reference proteome</keyword>
<dbReference type="AlphaFoldDB" id="A0A5B7I1Z5"/>
<name>A0A5B7I1Z5_PORTR</name>
<gene>
    <name evidence="1" type="ORF">E2C01_073907</name>
</gene>
<evidence type="ECO:0000313" key="2">
    <source>
        <dbReference type="Proteomes" id="UP000324222"/>
    </source>
</evidence>
<dbReference type="EMBL" id="VSRR010050975">
    <property type="protein sequence ID" value="MPC79381.1"/>
    <property type="molecule type" value="Genomic_DNA"/>
</dbReference>
<evidence type="ECO:0000313" key="1">
    <source>
        <dbReference type="EMBL" id="MPC79381.1"/>
    </source>
</evidence>
<dbReference type="Proteomes" id="UP000324222">
    <property type="component" value="Unassembled WGS sequence"/>
</dbReference>